<protein>
    <submittedName>
        <fullName evidence="1">Uncharacterized protein</fullName>
    </submittedName>
</protein>
<comment type="caution">
    <text evidence="1">The sequence shown here is derived from an EMBL/GenBank/DDBJ whole genome shotgun (WGS) entry which is preliminary data.</text>
</comment>
<dbReference type="Proteomes" id="UP000252586">
    <property type="component" value="Unassembled WGS sequence"/>
</dbReference>
<dbReference type="EMBL" id="QNRE01000002">
    <property type="protein sequence ID" value="RBO94294.1"/>
    <property type="molecule type" value="Genomic_DNA"/>
</dbReference>
<evidence type="ECO:0000313" key="1">
    <source>
        <dbReference type="EMBL" id="RBO94294.1"/>
    </source>
</evidence>
<reference evidence="1 2" key="1">
    <citation type="submission" date="2018-06" db="EMBL/GenBank/DDBJ databases">
        <title>Genomic Encyclopedia of Type Strains, Phase IV (KMG-IV): sequencing the most valuable type-strain genomes for metagenomic binning, comparative biology and taxonomic classification.</title>
        <authorList>
            <person name="Goeker M."/>
        </authorList>
    </citation>
    <scope>NUCLEOTIDE SEQUENCE [LARGE SCALE GENOMIC DNA]</scope>
    <source>
        <strain evidence="1 2">DSM 44599</strain>
    </source>
</reference>
<name>A0A366DYF2_9NOCA</name>
<organism evidence="1 2">
    <name type="scientific">Nocardia puris</name>
    <dbReference type="NCBI Taxonomy" id="208602"/>
    <lineage>
        <taxon>Bacteria</taxon>
        <taxon>Bacillati</taxon>
        <taxon>Actinomycetota</taxon>
        <taxon>Actinomycetes</taxon>
        <taxon>Mycobacteriales</taxon>
        <taxon>Nocardiaceae</taxon>
        <taxon>Nocardia</taxon>
    </lineage>
</organism>
<dbReference type="AlphaFoldDB" id="A0A366DYF2"/>
<evidence type="ECO:0000313" key="2">
    <source>
        <dbReference type="Proteomes" id="UP000252586"/>
    </source>
</evidence>
<gene>
    <name evidence="1" type="ORF">DFR74_102717</name>
</gene>
<sequence>MHAHTLRCARNHVPVCLSVLTRFGEGTRYARMRTRTGRPPSLIAYRPAAEAPAPQRSEPEDSTRPTWIAITTRVGFSRGMR</sequence>
<keyword evidence="2" id="KW-1185">Reference proteome</keyword>
<proteinExistence type="predicted"/>
<dbReference type="STRING" id="1210090.GCA_001613185_05558"/>
<accession>A0A366DYF2</accession>